<proteinExistence type="predicted"/>
<reference evidence="2" key="1">
    <citation type="journal article" date="2020" name="Nature">
        <title>Giant virus diversity and host interactions through global metagenomics.</title>
        <authorList>
            <person name="Schulz F."/>
            <person name="Roux S."/>
            <person name="Paez-Espino D."/>
            <person name="Jungbluth S."/>
            <person name="Walsh D.A."/>
            <person name="Denef V.J."/>
            <person name="McMahon K.D."/>
            <person name="Konstantinidis K.T."/>
            <person name="Eloe-Fadrosh E.A."/>
            <person name="Kyrpides N.C."/>
            <person name="Woyke T."/>
        </authorList>
    </citation>
    <scope>NUCLEOTIDE SEQUENCE</scope>
    <source>
        <strain evidence="2">GVMAG-M-3300025676-16</strain>
    </source>
</reference>
<organism evidence="2">
    <name type="scientific">viral metagenome</name>
    <dbReference type="NCBI Taxonomy" id="1070528"/>
    <lineage>
        <taxon>unclassified sequences</taxon>
        <taxon>metagenomes</taxon>
        <taxon>organismal metagenomes</taxon>
    </lineage>
</organism>
<feature type="domain" description="RNA polymerase Rpb1" evidence="1">
    <location>
        <begin position="3"/>
        <end position="44"/>
    </location>
</feature>
<dbReference type="EMBL" id="MN740295">
    <property type="protein sequence ID" value="QHT98693.1"/>
    <property type="molecule type" value="Genomic_DNA"/>
</dbReference>
<name>A0A6C0J4X6_9ZZZZ</name>
<evidence type="ECO:0000313" key="2">
    <source>
        <dbReference type="EMBL" id="QHT98693.1"/>
    </source>
</evidence>
<dbReference type="Gene3D" id="6.20.50.80">
    <property type="match status" value="1"/>
</dbReference>
<accession>A0A6C0J4X6</accession>
<dbReference type="SUPFAM" id="SSF64484">
    <property type="entry name" value="beta and beta-prime subunits of DNA dependent RNA-polymerase"/>
    <property type="match status" value="1"/>
</dbReference>
<evidence type="ECO:0000259" key="1">
    <source>
        <dbReference type="Pfam" id="PF04998"/>
    </source>
</evidence>
<dbReference type="InterPro" id="IPR007081">
    <property type="entry name" value="RNA_pol_Rpb1_5"/>
</dbReference>
<protein>
    <recommendedName>
        <fullName evidence="1">RNA polymerase Rpb1 domain-containing protein</fullName>
    </recommendedName>
</protein>
<sequence>MGTATSGYMQRRIIKLTEDMKIQQDSSVRDVSGKIYQISYGDNGFDPTATVKVNGKQQMCDISRICDKLNMKHELSLKKSKK</sequence>
<dbReference type="GO" id="GO:0006351">
    <property type="term" value="P:DNA-templated transcription"/>
    <property type="evidence" value="ECO:0007669"/>
    <property type="project" value="InterPro"/>
</dbReference>
<dbReference type="Pfam" id="PF04998">
    <property type="entry name" value="RNA_pol_Rpb1_5"/>
    <property type="match status" value="1"/>
</dbReference>
<dbReference type="GO" id="GO:0003899">
    <property type="term" value="F:DNA-directed RNA polymerase activity"/>
    <property type="evidence" value="ECO:0007669"/>
    <property type="project" value="InterPro"/>
</dbReference>
<dbReference type="AlphaFoldDB" id="A0A6C0J4X6"/>
<dbReference type="GO" id="GO:0003677">
    <property type="term" value="F:DNA binding"/>
    <property type="evidence" value="ECO:0007669"/>
    <property type="project" value="InterPro"/>
</dbReference>